<dbReference type="AlphaFoldDB" id="A0A4Y2KAL4"/>
<protein>
    <recommendedName>
        <fullName evidence="3">Peptidase A2 domain-containing protein</fullName>
    </recommendedName>
</protein>
<comment type="caution">
    <text evidence="1">The sequence shown here is derived from an EMBL/GenBank/DDBJ whole genome shotgun (WGS) entry which is preliminary data.</text>
</comment>
<dbReference type="CDD" id="cd00303">
    <property type="entry name" value="retropepsin_like"/>
    <property type="match status" value="1"/>
</dbReference>
<dbReference type="GO" id="GO:0006508">
    <property type="term" value="P:proteolysis"/>
    <property type="evidence" value="ECO:0007669"/>
    <property type="project" value="InterPro"/>
</dbReference>
<dbReference type="Gene3D" id="2.40.70.10">
    <property type="entry name" value="Acid Proteases"/>
    <property type="match status" value="1"/>
</dbReference>
<name>A0A4Y2KAL4_ARAVE</name>
<evidence type="ECO:0000313" key="1">
    <source>
        <dbReference type="EMBL" id="GBM98938.1"/>
    </source>
</evidence>
<dbReference type="InterPro" id="IPR021109">
    <property type="entry name" value="Peptidase_aspartic_dom_sf"/>
</dbReference>
<sequence>MLFGCSGKLSNRIFRRHSQRRRYATFNEIDGRKDLKSALAYTSMNLAAEQNARRRNPNVTCWNSNKRGHRQRECQANYVHPGKLIFGRLAERGIPFLNRAPEEGLKASTLSGEGNGLYLKRSICDIPRLMLVDTGTNVTLLREDLARKLKKRLIYTAPNISFKTATGEKAEIHGKLDATIECESRKSQCRV</sequence>
<dbReference type="EMBL" id="BGPR01004372">
    <property type="protein sequence ID" value="GBM98938.1"/>
    <property type="molecule type" value="Genomic_DNA"/>
</dbReference>
<evidence type="ECO:0000313" key="2">
    <source>
        <dbReference type="Proteomes" id="UP000499080"/>
    </source>
</evidence>
<accession>A0A4Y2KAL4</accession>
<organism evidence="1 2">
    <name type="scientific">Araneus ventricosus</name>
    <name type="common">Orbweaver spider</name>
    <name type="synonym">Epeira ventricosa</name>
    <dbReference type="NCBI Taxonomy" id="182803"/>
    <lineage>
        <taxon>Eukaryota</taxon>
        <taxon>Metazoa</taxon>
        <taxon>Ecdysozoa</taxon>
        <taxon>Arthropoda</taxon>
        <taxon>Chelicerata</taxon>
        <taxon>Arachnida</taxon>
        <taxon>Araneae</taxon>
        <taxon>Araneomorphae</taxon>
        <taxon>Entelegynae</taxon>
        <taxon>Araneoidea</taxon>
        <taxon>Araneidae</taxon>
        <taxon>Araneus</taxon>
    </lineage>
</organism>
<dbReference type="Pfam" id="PF13650">
    <property type="entry name" value="Asp_protease_2"/>
    <property type="match status" value="1"/>
</dbReference>
<keyword evidence="2" id="KW-1185">Reference proteome</keyword>
<dbReference type="PROSITE" id="PS00141">
    <property type="entry name" value="ASP_PROTEASE"/>
    <property type="match status" value="1"/>
</dbReference>
<dbReference type="Proteomes" id="UP000499080">
    <property type="component" value="Unassembled WGS sequence"/>
</dbReference>
<reference evidence="1 2" key="1">
    <citation type="journal article" date="2019" name="Sci. Rep.">
        <title>Orb-weaving spider Araneus ventricosus genome elucidates the spidroin gene catalogue.</title>
        <authorList>
            <person name="Kono N."/>
            <person name="Nakamura H."/>
            <person name="Ohtoshi R."/>
            <person name="Moran D.A.P."/>
            <person name="Shinohara A."/>
            <person name="Yoshida Y."/>
            <person name="Fujiwara M."/>
            <person name="Mori M."/>
            <person name="Tomita M."/>
            <person name="Arakawa K."/>
        </authorList>
    </citation>
    <scope>NUCLEOTIDE SEQUENCE [LARGE SCALE GENOMIC DNA]</scope>
</reference>
<dbReference type="InterPro" id="IPR001969">
    <property type="entry name" value="Aspartic_peptidase_AS"/>
</dbReference>
<dbReference type="OrthoDB" id="6512026at2759"/>
<dbReference type="GO" id="GO:0004190">
    <property type="term" value="F:aspartic-type endopeptidase activity"/>
    <property type="evidence" value="ECO:0007669"/>
    <property type="project" value="InterPro"/>
</dbReference>
<gene>
    <name evidence="1" type="ORF">AVEN_265684_1</name>
</gene>
<evidence type="ECO:0008006" key="3">
    <source>
        <dbReference type="Google" id="ProtNLM"/>
    </source>
</evidence>
<proteinExistence type="predicted"/>